<reference evidence="2 3" key="1">
    <citation type="journal article" date="2015" name="Nature">
        <title>rRNA introns, odd ribosomes, and small enigmatic genomes across a large radiation of phyla.</title>
        <authorList>
            <person name="Brown C.T."/>
            <person name="Hug L.A."/>
            <person name="Thomas B.C."/>
            <person name="Sharon I."/>
            <person name="Castelle C.J."/>
            <person name="Singh A."/>
            <person name="Wilkins M.J."/>
            <person name="Williams K.H."/>
            <person name="Banfield J.F."/>
        </authorList>
    </citation>
    <scope>NUCLEOTIDE SEQUENCE [LARGE SCALE GENOMIC DNA]</scope>
</reference>
<proteinExistence type="predicted"/>
<organism evidence="2 3">
    <name type="scientific">Candidatus Uhrbacteria bacterium GW2011_GWE2_46_68</name>
    <dbReference type="NCBI Taxonomy" id="1618994"/>
    <lineage>
        <taxon>Bacteria</taxon>
        <taxon>Candidatus Uhriibacteriota</taxon>
    </lineage>
</organism>
<evidence type="ECO:0000256" key="1">
    <source>
        <dbReference type="SAM" id="MobiDB-lite"/>
    </source>
</evidence>
<dbReference type="Proteomes" id="UP000034795">
    <property type="component" value="Unassembled WGS sequence"/>
</dbReference>
<dbReference type="EMBL" id="LCMS01000004">
    <property type="protein sequence ID" value="KKU41342.1"/>
    <property type="molecule type" value="Genomic_DNA"/>
</dbReference>
<protein>
    <submittedName>
        <fullName evidence="2">Uncharacterized protein</fullName>
    </submittedName>
</protein>
<dbReference type="AlphaFoldDB" id="A0A0G1Q942"/>
<evidence type="ECO:0000313" key="2">
    <source>
        <dbReference type="EMBL" id="KKU41342.1"/>
    </source>
</evidence>
<evidence type="ECO:0000313" key="3">
    <source>
        <dbReference type="Proteomes" id="UP000034795"/>
    </source>
</evidence>
<sequence>MDTLDRLTIQGVDPINGWAAPVHPPMRVDEDFPAIGPILDHLGTHDPLTLEGERELDALERRLPNGPFPFGIDHLAGDVLPTTTICAVIAAVGVHAVLEPPDVFLLHLVLHLLEGVEGRLLLPHLPHTLTDPILAARVDRHGRVAERIVLVVVARVTLIEEQILAEGAGTDVPALVRGVIQIEVVVVGTTRPVVVVAEALHPVVVAGIVVALGVNIEGIDGLVLGVHADRTSVRVGVDEHLDLGGGDGGGEAQVFFLLVVVVVGGGIVVDVLDRLFLVVKREEVRVEDVLVRDLVDRDELDLTRAAGAATDRAFPEHVTFHDAEVFARELGEVRASGIPAHGETFVEVEPTDRVAVEHPHDAVLLGKKVCEREVVENVLISHRDRRVTPFESGAMKRQKVFCSFMAQGSENAGSPSPRGWRECKNPQK</sequence>
<gene>
    <name evidence="2" type="ORF">UX57_C0004G0046</name>
</gene>
<comment type="caution">
    <text evidence="2">The sequence shown here is derived from an EMBL/GenBank/DDBJ whole genome shotgun (WGS) entry which is preliminary data.</text>
</comment>
<dbReference type="STRING" id="1618994.UX57_C0004G0046"/>
<name>A0A0G1Q942_9BACT</name>
<feature type="compositionally biased region" description="Basic and acidic residues" evidence="1">
    <location>
        <begin position="419"/>
        <end position="428"/>
    </location>
</feature>
<accession>A0A0G1Q942</accession>
<feature type="region of interest" description="Disordered" evidence="1">
    <location>
        <begin position="408"/>
        <end position="428"/>
    </location>
</feature>